<comment type="caution">
    <text evidence="1">The sequence shown here is derived from an EMBL/GenBank/DDBJ whole genome shotgun (WGS) entry which is preliminary data.</text>
</comment>
<protein>
    <submittedName>
        <fullName evidence="1">Uncharacterized protein</fullName>
    </submittedName>
</protein>
<reference evidence="1" key="1">
    <citation type="submission" date="2020-07" db="EMBL/GenBank/DDBJ databases">
        <title>Multicomponent nature underlies the extraordinary mechanical properties of spider dragline silk.</title>
        <authorList>
            <person name="Kono N."/>
            <person name="Nakamura H."/>
            <person name="Mori M."/>
            <person name="Yoshida Y."/>
            <person name="Ohtoshi R."/>
            <person name="Malay A.D."/>
            <person name="Moran D.A.P."/>
            <person name="Tomita M."/>
            <person name="Numata K."/>
            <person name="Arakawa K."/>
        </authorList>
    </citation>
    <scope>NUCLEOTIDE SEQUENCE</scope>
</reference>
<dbReference type="EMBL" id="BMAO01022345">
    <property type="protein sequence ID" value="GFQ81282.1"/>
    <property type="molecule type" value="Genomic_DNA"/>
</dbReference>
<accession>A0A8X6FJD8</accession>
<evidence type="ECO:0000313" key="2">
    <source>
        <dbReference type="Proteomes" id="UP000887116"/>
    </source>
</evidence>
<dbReference type="Proteomes" id="UP000887116">
    <property type="component" value="Unassembled WGS sequence"/>
</dbReference>
<organism evidence="1 2">
    <name type="scientific">Trichonephila clavata</name>
    <name type="common">Joro spider</name>
    <name type="synonym">Nephila clavata</name>
    <dbReference type="NCBI Taxonomy" id="2740835"/>
    <lineage>
        <taxon>Eukaryota</taxon>
        <taxon>Metazoa</taxon>
        <taxon>Ecdysozoa</taxon>
        <taxon>Arthropoda</taxon>
        <taxon>Chelicerata</taxon>
        <taxon>Arachnida</taxon>
        <taxon>Araneae</taxon>
        <taxon>Araneomorphae</taxon>
        <taxon>Entelegynae</taxon>
        <taxon>Araneoidea</taxon>
        <taxon>Nephilidae</taxon>
        <taxon>Trichonephila</taxon>
    </lineage>
</organism>
<keyword evidence="2" id="KW-1185">Reference proteome</keyword>
<evidence type="ECO:0000313" key="1">
    <source>
        <dbReference type="EMBL" id="GFQ81282.1"/>
    </source>
</evidence>
<sequence>MAYLGNILSISNPLPSCFMGFDKESEANRAVVAFGFQELPIKVDNLVEIGTVSRALTIDAQDEFTFYWWEYGS</sequence>
<proteinExistence type="predicted"/>
<name>A0A8X6FJD8_TRICU</name>
<dbReference type="OrthoDB" id="10441535at2759"/>
<dbReference type="AlphaFoldDB" id="A0A8X6FJD8"/>
<gene>
    <name evidence="1" type="ORF">TNCT_68211</name>
</gene>